<reference evidence="7 8" key="1">
    <citation type="journal article" date="2018" name="MBio">
        <title>Comparative Genomics Reveals the Core Gene Toolbox for the Fungus-Insect Symbiosis.</title>
        <authorList>
            <person name="Wang Y."/>
            <person name="Stata M."/>
            <person name="Wang W."/>
            <person name="Stajich J.E."/>
            <person name="White M.M."/>
            <person name="Moncalvo J.M."/>
        </authorList>
    </citation>
    <scope>NUCLEOTIDE SEQUENCE [LARGE SCALE GENOMIC DNA]</scope>
    <source>
        <strain evidence="7 8">SWE-8-4</strain>
    </source>
</reference>
<dbReference type="AlphaFoldDB" id="A0A2T9Y7Z9"/>
<dbReference type="PROSITE" id="PS50294">
    <property type="entry name" value="WD_REPEATS_REGION"/>
    <property type="match status" value="1"/>
</dbReference>
<name>A0A2T9Y7Z9_9FUNG</name>
<evidence type="ECO:0000256" key="1">
    <source>
        <dbReference type="ARBA" id="ARBA00004496"/>
    </source>
</evidence>
<organism evidence="7 8">
    <name type="scientific">Smittium simulii</name>
    <dbReference type="NCBI Taxonomy" id="133385"/>
    <lineage>
        <taxon>Eukaryota</taxon>
        <taxon>Fungi</taxon>
        <taxon>Fungi incertae sedis</taxon>
        <taxon>Zoopagomycota</taxon>
        <taxon>Kickxellomycotina</taxon>
        <taxon>Harpellomycetes</taxon>
        <taxon>Harpellales</taxon>
        <taxon>Legeriomycetaceae</taxon>
        <taxon>Smittium</taxon>
    </lineage>
</organism>
<protein>
    <submittedName>
        <fullName evidence="7">Uncharacterized protein</fullName>
    </submittedName>
</protein>
<dbReference type="OrthoDB" id="1068471at2759"/>
<dbReference type="GO" id="GO:0005737">
    <property type="term" value="C:cytoplasm"/>
    <property type="evidence" value="ECO:0007669"/>
    <property type="project" value="UniProtKB-SubCell"/>
</dbReference>
<evidence type="ECO:0000256" key="5">
    <source>
        <dbReference type="ARBA" id="ARBA00038145"/>
    </source>
</evidence>
<keyword evidence="8" id="KW-1185">Reference proteome</keyword>
<keyword evidence="2" id="KW-0963">Cytoplasm</keyword>
<dbReference type="InterPro" id="IPR051980">
    <property type="entry name" value="WD_repeat_MORG1"/>
</dbReference>
<evidence type="ECO:0000256" key="3">
    <source>
        <dbReference type="ARBA" id="ARBA00022574"/>
    </source>
</evidence>
<dbReference type="InterPro" id="IPR001680">
    <property type="entry name" value="WD40_rpt"/>
</dbReference>
<dbReference type="STRING" id="133385.A0A2T9Y7Z9"/>
<evidence type="ECO:0000256" key="6">
    <source>
        <dbReference type="PROSITE-ProRule" id="PRU00221"/>
    </source>
</evidence>
<evidence type="ECO:0000313" key="7">
    <source>
        <dbReference type="EMBL" id="PVU88470.1"/>
    </source>
</evidence>
<dbReference type="SMART" id="SM00320">
    <property type="entry name" value="WD40"/>
    <property type="match status" value="4"/>
</dbReference>
<dbReference type="GO" id="GO:0000398">
    <property type="term" value="P:mRNA splicing, via spliceosome"/>
    <property type="evidence" value="ECO:0007669"/>
    <property type="project" value="TreeGrafter"/>
</dbReference>
<evidence type="ECO:0000313" key="8">
    <source>
        <dbReference type="Proteomes" id="UP000245383"/>
    </source>
</evidence>
<dbReference type="PRINTS" id="PR00320">
    <property type="entry name" value="GPROTEINBRPT"/>
</dbReference>
<dbReference type="InterPro" id="IPR036322">
    <property type="entry name" value="WD40_repeat_dom_sf"/>
</dbReference>
<dbReference type="InterPro" id="IPR015943">
    <property type="entry name" value="WD40/YVTN_repeat-like_dom_sf"/>
</dbReference>
<dbReference type="PANTHER" id="PTHR22842">
    <property type="entry name" value="WD40 REPEAT PROTEIN"/>
    <property type="match status" value="1"/>
</dbReference>
<dbReference type="SUPFAM" id="SSF50978">
    <property type="entry name" value="WD40 repeat-like"/>
    <property type="match status" value="1"/>
</dbReference>
<dbReference type="GO" id="GO:0071013">
    <property type="term" value="C:catalytic step 2 spliceosome"/>
    <property type="evidence" value="ECO:0007669"/>
    <property type="project" value="TreeGrafter"/>
</dbReference>
<dbReference type="InterPro" id="IPR020472">
    <property type="entry name" value="WD40_PAC1"/>
</dbReference>
<accession>A0A2T9Y7Z9</accession>
<dbReference type="Pfam" id="PF00400">
    <property type="entry name" value="WD40"/>
    <property type="match status" value="3"/>
</dbReference>
<sequence>MDSFLTSLQYMSNPIKDASINSVKFDSSGDYLFLAGQDRLIYLLNSNNGKVFTSEQSSKRFASCGGDKTVFLWDIERGDIPRKYGGHTMRINTVCMNQEGSLLLSGSYDTTVRIFDLRARQRSSVQVLDDAKDSISSVFINQHQIISGSVDGYVRTYDIRSGQKILDCISEAVTCVTETSDSNCLLASSLDNKIRLIDKSNGSLLNTQVLIGF</sequence>
<dbReference type="PANTHER" id="PTHR22842:SF3">
    <property type="entry name" value="WD REPEAT DOMAIN-CONTAINING PROTEIN 83"/>
    <property type="match status" value="1"/>
</dbReference>
<dbReference type="Gene3D" id="2.130.10.10">
    <property type="entry name" value="YVTN repeat-like/Quinoprotein amine dehydrogenase"/>
    <property type="match status" value="1"/>
</dbReference>
<dbReference type="PROSITE" id="PS50082">
    <property type="entry name" value="WD_REPEATS_2"/>
    <property type="match status" value="1"/>
</dbReference>
<evidence type="ECO:0000256" key="2">
    <source>
        <dbReference type="ARBA" id="ARBA00022490"/>
    </source>
</evidence>
<evidence type="ECO:0000256" key="4">
    <source>
        <dbReference type="ARBA" id="ARBA00022737"/>
    </source>
</evidence>
<feature type="repeat" description="WD" evidence="6">
    <location>
        <begin position="84"/>
        <end position="125"/>
    </location>
</feature>
<proteinExistence type="inferred from homology"/>
<gene>
    <name evidence="7" type="ORF">BB561_005835</name>
</gene>
<keyword evidence="3 6" id="KW-0853">WD repeat</keyword>
<comment type="subcellular location">
    <subcellularLocation>
        <location evidence="1">Cytoplasm</location>
    </subcellularLocation>
</comment>
<comment type="similarity">
    <text evidence="5">Belongs to the WD repeat MORG1 family.</text>
</comment>
<dbReference type="EMBL" id="MBFR01000383">
    <property type="protein sequence ID" value="PVU88470.1"/>
    <property type="molecule type" value="Genomic_DNA"/>
</dbReference>
<keyword evidence="4" id="KW-0677">Repeat</keyword>
<dbReference type="Proteomes" id="UP000245383">
    <property type="component" value="Unassembled WGS sequence"/>
</dbReference>
<comment type="caution">
    <text evidence="7">The sequence shown here is derived from an EMBL/GenBank/DDBJ whole genome shotgun (WGS) entry which is preliminary data.</text>
</comment>